<evidence type="ECO:0000313" key="1">
    <source>
        <dbReference type="EMBL" id="PRQ52230.1"/>
    </source>
</evidence>
<dbReference type="Proteomes" id="UP000238479">
    <property type="component" value="Chromosome 2"/>
</dbReference>
<organism evidence="1 2">
    <name type="scientific">Rosa chinensis</name>
    <name type="common">China rose</name>
    <dbReference type="NCBI Taxonomy" id="74649"/>
    <lineage>
        <taxon>Eukaryota</taxon>
        <taxon>Viridiplantae</taxon>
        <taxon>Streptophyta</taxon>
        <taxon>Embryophyta</taxon>
        <taxon>Tracheophyta</taxon>
        <taxon>Spermatophyta</taxon>
        <taxon>Magnoliopsida</taxon>
        <taxon>eudicotyledons</taxon>
        <taxon>Gunneridae</taxon>
        <taxon>Pentapetalae</taxon>
        <taxon>rosids</taxon>
        <taxon>fabids</taxon>
        <taxon>Rosales</taxon>
        <taxon>Rosaceae</taxon>
        <taxon>Rosoideae</taxon>
        <taxon>Rosoideae incertae sedis</taxon>
        <taxon>Rosa</taxon>
    </lineage>
</organism>
<accession>A0A2P6S0M8</accession>
<sequence>MALEGDSLLTSLKLQQEEQRERLIIVSGPCKVVEYLQPVMSKELLCKFPDNSAFDFDYTQSSIWSPLVPRAYAPMDLDFDFDFMTPRKLTFDQVELESNNQSSSIKKVGSSGKKKMCTAGFNLNLSALKKKKWRSKKNKMALVPDFSPTPVKGNCYPIASKVWNKVLKAASKHFKKKKRDPMAHVRLSNYIKEGNI</sequence>
<dbReference type="OMA" id="MCRELLC"/>
<keyword evidence="2" id="KW-1185">Reference proteome</keyword>
<dbReference type="EMBL" id="PDCK01000040">
    <property type="protein sequence ID" value="PRQ52230.1"/>
    <property type="molecule type" value="Genomic_DNA"/>
</dbReference>
<dbReference type="STRING" id="74649.A0A2P6S0M8"/>
<dbReference type="AlphaFoldDB" id="A0A2P6S0M8"/>
<proteinExistence type="predicted"/>
<evidence type="ECO:0000313" key="2">
    <source>
        <dbReference type="Proteomes" id="UP000238479"/>
    </source>
</evidence>
<dbReference type="Gramene" id="PRQ52230">
    <property type="protein sequence ID" value="PRQ52230"/>
    <property type="gene ID" value="RchiOBHm_Chr2g0153221"/>
</dbReference>
<reference evidence="1 2" key="1">
    <citation type="journal article" date="2018" name="Nat. Genet.">
        <title>The Rosa genome provides new insights in the design of modern roses.</title>
        <authorList>
            <person name="Bendahmane M."/>
        </authorList>
    </citation>
    <scope>NUCLEOTIDE SEQUENCE [LARGE SCALE GENOMIC DNA]</scope>
    <source>
        <strain evidence="2">cv. Old Blush</strain>
    </source>
</reference>
<dbReference type="PANTHER" id="PTHR34287:SF4">
    <property type="entry name" value="OS04G0504200 PROTEIN"/>
    <property type="match status" value="1"/>
</dbReference>
<dbReference type="PANTHER" id="PTHR34287">
    <property type="entry name" value="OS06G0551500 PROTEIN-RELATED"/>
    <property type="match status" value="1"/>
</dbReference>
<name>A0A2P6S0M8_ROSCH</name>
<gene>
    <name evidence="1" type="ORF">RchiOBHm_Chr2g0153221</name>
</gene>
<dbReference type="OrthoDB" id="1678883at2759"/>
<comment type="caution">
    <text evidence="1">The sequence shown here is derived from an EMBL/GenBank/DDBJ whole genome shotgun (WGS) entry which is preliminary data.</text>
</comment>
<protein>
    <submittedName>
        <fullName evidence="1">Uncharacterized protein</fullName>
    </submittedName>
</protein>